<keyword evidence="2" id="KW-0812">Transmembrane</keyword>
<keyword evidence="1" id="KW-0479">Metal-binding</keyword>
<keyword evidence="3" id="KW-0503">Monooxygenase</keyword>
<evidence type="ECO:0000256" key="1">
    <source>
        <dbReference type="PIRSR" id="PIRSR602401-1"/>
    </source>
</evidence>
<reference evidence="3" key="1">
    <citation type="submission" date="2022-12" db="EMBL/GenBank/DDBJ databases">
        <authorList>
            <person name="Petersen C."/>
        </authorList>
    </citation>
    <scope>NUCLEOTIDE SEQUENCE</scope>
    <source>
        <strain evidence="3">IBT 30728</strain>
    </source>
</reference>
<dbReference type="InterPro" id="IPR036396">
    <property type="entry name" value="Cyt_P450_sf"/>
</dbReference>
<keyword evidence="3" id="KW-0560">Oxidoreductase</keyword>
<proteinExistence type="predicted"/>
<dbReference type="Pfam" id="PF00067">
    <property type="entry name" value="p450"/>
    <property type="match status" value="1"/>
</dbReference>
<dbReference type="FunFam" id="1.10.630.10:FF:000051">
    <property type="entry name" value="Cytochrome P450 monooxygenase (Fum15)"/>
    <property type="match status" value="1"/>
</dbReference>
<dbReference type="GO" id="GO:0016705">
    <property type="term" value="F:oxidoreductase activity, acting on paired donors, with incorporation or reduction of molecular oxygen"/>
    <property type="evidence" value="ECO:0007669"/>
    <property type="project" value="InterPro"/>
</dbReference>
<dbReference type="GO" id="GO:0005506">
    <property type="term" value="F:iron ion binding"/>
    <property type="evidence" value="ECO:0007669"/>
    <property type="project" value="InterPro"/>
</dbReference>
<dbReference type="InterPro" id="IPR050121">
    <property type="entry name" value="Cytochrome_P450_monoxygenase"/>
</dbReference>
<evidence type="ECO:0000256" key="2">
    <source>
        <dbReference type="SAM" id="Phobius"/>
    </source>
</evidence>
<dbReference type="AlphaFoldDB" id="A0A9W9XNK8"/>
<keyword evidence="2" id="KW-1133">Transmembrane helix</keyword>
<organism evidence="3 4">
    <name type="scientific">Penicillium diatomitis</name>
    <dbReference type="NCBI Taxonomy" id="2819901"/>
    <lineage>
        <taxon>Eukaryota</taxon>
        <taxon>Fungi</taxon>
        <taxon>Dikarya</taxon>
        <taxon>Ascomycota</taxon>
        <taxon>Pezizomycotina</taxon>
        <taxon>Eurotiomycetes</taxon>
        <taxon>Eurotiomycetidae</taxon>
        <taxon>Eurotiales</taxon>
        <taxon>Aspergillaceae</taxon>
        <taxon>Penicillium</taxon>
    </lineage>
</organism>
<dbReference type="Gene3D" id="1.10.630.10">
    <property type="entry name" value="Cytochrome P450"/>
    <property type="match status" value="1"/>
</dbReference>
<dbReference type="GO" id="GO:0020037">
    <property type="term" value="F:heme binding"/>
    <property type="evidence" value="ECO:0007669"/>
    <property type="project" value="InterPro"/>
</dbReference>
<comment type="caution">
    <text evidence="3">The sequence shown here is derived from an EMBL/GenBank/DDBJ whole genome shotgun (WGS) entry which is preliminary data.</text>
</comment>
<feature type="transmembrane region" description="Helical" evidence="2">
    <location>
        <begin position="53"/>
        <end position="71"/>
    </location>
</feature>
<gene>
    <name evidence="3" type="ORF">N7539_000986</name>
</gene>
<dbReference type="PRINTS" id="PR00385">
    <property type="entry name" value="P450"/>
</dbReference>
<dbReference type="InterPro" id="IPR002401">
    <property type="entry name" value="Cyt_P450_E_grp-I"/>
</dbReference>
<dbReference type="GO" id="GO:0004497">
    <property type="term" value="F:monooxygenase activity"/>
    <property type="evidence" value="ECO:0007669"/>
    <property type="project" value="UniProtKB-KW"/>
</dbReference>
<dbReference type="CDD" id="cd11069">
    <property type="entry name" value="CYP_FUM15-like"/>
    <property type="match status" value="1"/>
</dbReference>
<feature type="binding site" description="axial binding residue" evidence="1">
    <location>
        <position position="540"/>
    </location>
    <ligand>
        <name>heme</name>
        <dbReference type="ChEBI" id="CHEBI:30413"/>
    </ligand>
    <ligandPart>
        <name>Fe</name>
        <dbReference type="ChEBI" id="CHEBI:18248"/>
    </ligandPart>
</feature>
<dbReference type="PRINTS" id="PR00463">
    <property type="entry name" value="EP450I"/>
</dbReference>
<keyword evidence="1" id="KW-0408">Iron</keyword>
<reference evidence="3" key="2">
    <citation type="journal article" date="2023" name="IMA Fungus">
        <title>Comparative genomic study of the Penicillium genus elucidates a diverse pangenome and 15 lateral gene transfer events.</title>
        <authorList>
            <person name="Petersen C."/>
            <person name="Sorensen T."/>
            <person name="Nielsen M.R."/>
            <person name="Sondergaard T.E."/>
            <person name="Sorensen J.L."/>
            <person name="Fitzpatrick D.A."/>
            <person name="Frisvad J.C."/>
            <person name="Nielsen K.L."/>
        </authorList>
    </citation>
    <scope>NUCLEOTIDE SEQUENCE</scope>
    <source>
        <strain evidence="3">IBT 30728</strain>
    </source>
</reference>
<keyword evidence="4" id="KW-1185">Reference proteome</keyword>
<keyword evidence="1" id="KW-0349">Heme</keyword>
<dbReference type="PANTHER" id="PTHR24305:SF227">
    <property type="entry name" value="P450, PUTATIVE (EUROFUNG)-RELATED"/>
    <property type="match status" value="1"/>
</dbReference>
<dbReference type="GeneID" id="81620839"/>
<dbReference type="RefSeq" id="XP_056794883.1">
    <property type="nucleotide sequence ID" value="XM_056930590.1"/>
</dbReference>
<accession>A0A9W9XNK8</accession>
<sequence length="596" mass="65972">MAPPRVGQSVDTIADLLSANCQLTIRINLQVQRPQVQDRVDQRTLLIASEMGFINDNLGILYLGVATAIYLRPELAVIGGSRAATTLLGLLAVITWKIVYALALYPSFFTPLKHIPTPGNRSLLCGNAETYYPKTPWPALKDWAENLSNEGLIRYYLVGNLERVFLTSPKALSELLVTKNYDFEKPLLVRQTLSRVVGNGILLAEGEVHKIQRKNLMPAFAYRHIKDLYPVFWSKGAEMVNLIQEDLERRKSAGEEDIQINVRNWASRATLDIIGVAGMDHDFDSLRDPTNRLSRSYQQIFTSPGLGAKAMFVIGALMGSVRLLHMLPTGRNKRIGEGGKVIRDVARQMIRMKREKMKNSTASTGIDIISVAMQSGVMDEENLVDQLMTFLGAGHETTASAMQWAVYALCKNPEVQTKLREEIRAHLPPLSKDSPNTIDASIIDDLPYLHAVCNEVLRFHPSVPGTIRTAVRDTSLAGTPIPKGTVLTIAPEVINHLEEFWGPDAHKFNPERFMGPGKANTGGATSNYAFLTFLHGPRSCIGQGFAKAELACLLAVTVGRFHIELRYPDRKLELREGATVAPEDGVPAIFTPIEGW</sequence>
<comment type="cofactor">
    <cofactor evidence="1">
        <name>heme</name>
        <dbReference type="ChEBI" id="CHEBI:30413"/>
    </cofactor>
</comment>
<name>A0A9W9XNK8_9EURO</name>
<keyword evidence="2" id="KW-0472">Membrane</keyword>
<evidence type="ECO:0000313" key="4">
    <source>
        <dbReference type="Proteomes" id="UP001148312"/>
    </source>
</evidence>
<protein>
    <submittedName>
        <fullName evidence="3">Cytochrome monooxygenase FUM15</fullName>
    </submittedName>
</protein>
<dbReference type="EMBL" id="JAPWDQ010000001">
    <property type="protein sequence ID" value="KAJ5495870.1"/>
    <property type="molecule type" value="Genomic_DNA"/>
</dbReference>
<dbReference type="InterPro" id="IPR001128">
    <property type="entry name" value="Cyt_P450"/>
</dbReference>
<dbReference type="GO" id="GO:0043386">
    <property type="term" value="P:mycotoxin biosynthetic process"/>
    <property type="evidence" value="ECO:0007669"/>
    <property type="project" value="UniProtKB-ARBA"/>
</dbReference>
<feature type="transmembrane region" description="Helical" evidence="2">
    <location>
        <begin position="83"/>
        <end position="105"/>
    </location>
</feature>
<dbReference type="Proteomes" id="UP001148312">
    <property type="component" value="Unassembled WGS sequence"/>
</dbReference>
<dbReference type="SUPFAM" id="SSF48264">
    <property type="entry name" value="Cytochrome P450"/>
    <property type="match status" value="1"/>
</dbReference>
<evidence type="ECO:0000313" key="3">
    <source>
        <dbReference type="EMBL" id="KAJ5495870.1"/>
    </source>
</evidence>
<dbReference type="PANTHER" id="PTHR24305">
    <property type="entry name" value="CYTOCHROME P450"/>
    <property type="match status" value="1"/>
</dbReference>